<name>A0ABU6T2J5_9FABA</name>
<gene>
    <name evidence="7" type="primary">DTX40_1</name>
    <name evidence="7" type="ORF">PIB30_001642</name>
</gene>
<dbReference type="Pfam" id="PF01554">
    <property type="entry name" value="MatE"/>
    <property type="match status" value="2"/>
</dbReference>
<feature type="transmembrane region" description="Helical" evidence="6">
    <location>
        <begin position="242"/>
        <end position="263"/>
    </location>
</feature>
<dbReference type="NCBIfam" id="TIGR00797">
    <property type="entry name" value="matE"/>
    <property type="match status" value="1"/>
</dbReference>
<comment type="caution">
    <text evidence="7">The sequence shown here is derived from an EMBL/GenBank/DDBJ whole genome shotgun (WGS) entry which is preliminary data.</text>
</comment>
<dbReference type="CDD" id="cd13132">
    <property type="entry name" value="MATE_eukaryotic"/>
    <property type="match status" value="1"/>
</dbReference>
<dbReference type="InterPro" id="IPR045069">
    <property type="entry name" value="MATE_euk"/>
</dbReference>
<evidence type="ECO:0000256" key="1">
    <source>
        <dbReference type="ARBA" id="ARBA00004141"/>
    </source>
</evidence>
<feature type="transmembrane region" description="Helical" evidence="6">
    <location>
        <begin position="157"/>
        <end position="182"/>
    </location>
</feature>
<feature type="transmembrane region" description="Helical" evidence="6">
    <location>
        <begin position="96"/>
        <end position="117"/>
    </location>
</feature>
<keyword evidence="4 6" id="KW-1133">Transmembrane helix</keyword>
<evidence type="ECO:0000256" key="6">
    <source>
        <dbReference type="SAM" id="Phobius"/>
    </source>
</evidence>
<feature type="transmembrane region" description="Helical" evidence="6">
    <location>
        <begin position="385"/>
        <end position="406"/>
    </location>
</feature>
<organism evidence="7 8">
    <name type="scientific">Stylosanthes scabra</name>
    <dbReference type="NCBI Taxonomy" id="79078"/>
    <lineage>
        <taxon>Eukaryota</taxon>
        <taxon>Viridiplantae</taxon>
        <taxon>Streptophyta</taxon>
        <taxon>Embryophyta</taxon>
        <taxon>Tracheophyta</taxon>
        <taxon>Spermatophyta</taxon>
        <taxon>Magnoliopsida</taxon>
        <taxon>eudicotyledons</taxon>
        <taxon>Gunneridae</taxon>
        <taxon>Pentapetalae</taxon>
        <taxon>rosids</taxon>
        <taxon>fabids</taxon>
        <taxon>Fabales</taxon>
        <taxon>Fabaceae</taxon>
        <taxon>Papilionoideae</taxon>
        <taxon>50 kb inversion clade</taxon>
        <taxon>dalbergioids sensu lato</taxon>
        <taxon>Dalbergieae</taxon>
        <taxon>Pterocarpus clade</taxon>
        <taxon>Stylosanthes</taxon>
    </lineage>
</organism>
<evidence type="ECO:0000313" key="7">
    <source>
        <dbReference type="EMBL" id="MED6142872.1"/>
    </source>
</evidence>
<evidence type="ECO:0000256" key="4">
    <source>
        <dbReference type="ARBA" id="ARBA00022989"/>
    </source>
</evidence>
<comment type="subcellular location">
    <subcellularLocation>
        <location evidence="1">Membrane</location>
        <topology evidence="1">Multi-pass membrane protein</topology>
    </subcellularLocation>
</comment>
<dbReference type="InterPro" id="IPR002528">
    <property type="entry name" value="MATE_fam"/>
</dbReference>
<comment type="similarity">
    <text evidence="2">Belongs to the multi antimicrobial extrusion (MATE) (TC 2.A.66.1) family.</text>
</comment>
<feature type="transmembrane region" description="Helical" evidence="6">
    <location>
        <begin position="29"/>
        <end position="46"/>
    </location>
</feature>
<feature type="transmembrane region" description="Helical" evidence="6">
    <location>
        <begin position="355"/>
        <end position="379"/>
    </location>
</feature>
<feature type="transmembrane region" description="Helical" evidence="6">
    <location>
        <begin position="67"/>
        <end position="90"/>
    </location>
</feature>
<keyword evidence="5 6" id="KW-0472">Membrane</keyword>
<feature type="transmembrane region" description="Helical" evidence="6">
    <location>
        <begin position="129"/>
        <end position="151"/>
    </location>
</feature>
<reference evidence="7 8" key="1">
    <citation type="journal article" date="2023" name="Plants (Basel)">
        <title>Bridging the Gap: Combining Genomics and Transcriptomics Approaches to Understand Stylosanthes scabra, an Orphan Legume from the Brazilian Caatinga.</title>
        <authorList>
            <person name="Ferreira-Neto J.R.C."/>
            <person name="da Silva M.D."/>
            <person name="Binneck E."/>
            <person name="de Melo N.F."/>
            <person name="da Silva R.H."/>
            <person name="de Melo A.L.T.M."/>
            <person name="Pandolfi V."/>
            <person name="Bustamante F.O."/>
            <person name="Brasileiro-Vidal A.C."/>
            <person name="Benko-Iseppon A.M."/>
        </authorList>
    </citation>
    <scope>NUCLEOTIDE SEQUENCE [LARGE SCALE GENOMIC DNA]</scope>
    <source>
        <tissue evidence="7">Leaves</tissue>
    </source>
</reference>
<evidence type="ECO:0000313" key="8">
    <source>
        <dbReference type="Proteomes" id="UP001341840"/>
    </source>
</evidence>
<keyword evidence="3 6" id="KW-0812">Transmembrane</keyword>
<evidence type="ECO:0000256" key="5">
    <source>
        <dbReference type="ARBA" id="ARBA00023136"/>
    </source>
</evidence>
<dbReference type="PANTHER" id="PTHR11206">
    <property type="entry name" value="MULTIDRUG RESISTANCE PROTEIN"/>
    <property type="match status" value="1"/>
</dbReference>
<dbReference type="EMBL" id="JASCZI010090624">
    <property type="protein sequence ID" value="MED6142872.1"/>
    <property type="molecule type" value="Genomic_DNA"/>
</dbReference>
<protein>
    <submittedName>
        <fullName evidence="7">Protein DETOXIFICATION 40</fullName>
    </submittedName>
</protein>
<proteinExistence type="inferred from homology"/>
<keyword evidence="8" id="KW-1185">Reference proteome</keyword>
<accession>A0ABU6T2J5</accession>
<feature type="transmembrane region" description="Helical" evidence="6">
    <location>
        <begin position="208"/>
        <end position="230"/>
    </location>
</feature>
<evidence type="ECO:0000256" key="3">
    <source>
        <dbReference type="ARBA" id="ARBA00022692"/>
    </source>
</evidence>
<evidence type="ECO:0000256" key="2">
    <source>
        <dbReference type="ARBA" id="ARBA00010199"/>
    </source>
</evidence>
<feature type="transmembrane region" description="Helical" evidence="6">
    <location>
        <begin position="284"/>
        <end position="309"/>
    </location>
</feature>
<sequence length="434" mass="46945">MSMSTQIISGHLGNLELAASSLGNNGIQIFAYGLMLGMGSAVETLCGQAYGARKFEMLGIYLQRSTILLSIAGVVLTLIYIFSEPILVFLGESPRIASAAALFVYGLIPQIFAYAVNFPIQKFLQAQSIVAPSAYISTATLAIHILLSWLVVYKVGLGLLGASLVLSFSWWVIVVAQFVYIVKSERCRDTWRGFSVQAFSGLPEFFKLSAASAVMLCLETWYFQILVLLAGLLPHPELALDSLSICTTVSGWVFMISVGFNAAASVRVSNELGARNPRSASFSVVVVTLISFVLSVIIAIVVLLLRDVISYVFTEGEEVAAAVSDLCPLLALSIVLNGIQPVLSGVAVGCGWQTFVAYVNVGCYYGVGIPLGAVLGFYFKLSAKGIWIGMLGGTVLQTLILIWVTFRTDWSKEVEEASKRLNKWNDNKEPLLKN</sequence>
<dbReference type="Proteomes" id="UP001341840">
    <property type="component" value="Unassembled WGS sequence"/>
</dbReference>